<feature type="transmembrane region" description="Helical" evidence="7">
    <location>
        <begin position="112"/>
        <end position="133"/>
    </location>
</feature>
<dbReference type="GO" id="GO:0005886">
    <property type="term" value="C:plasma membrane"/>
    <property type="evidence" value="ECO:0007669"/>
    <property type="project" value="UniProtKB-SubCell"/>
</dbReference>
<evidence type="ECO:0000256" key="4">
    <source>
        <dbReference type="ARBA" id="ARBA00022692"/>
    </source>
</evidence>
<feature type="transmembrane region" description="Helical" evidence="7">
    <location>
        <begin position="87"/>
        <end position="106"/>
    </location>
</feature>
<keyword evidence="4 7" id="KW-0812">Transmembrane</keyword>
<dbReference type="PANTHER" id="PTHR33452">
    <property type="entry name" value="OXIDOREDUCTASE CATD-RELATED"/>
    <property type="match status" value="1"/>
</dbReference>
<feature type="transmembrane region" description="Helical" evidence="7">
    <location>
        <begin position="60"/>
        <end position="80"/>
    </location>
</feature>
<dbReference type="AlphaFoldDB" id="A0A561SUZ4"/>
<gene>
    <name evidence="8" type="ORF">FHX44_114604</name>
</gene>
<reference evidence="8 9" key="1">
    <citation type="submission" date="2019-06" db="EMBL/GenBank/DDBJ databases">
        <title>Sequencing the genomes of 1000 actinobacteria strains.</title>
        <authorList>
            <person name="Klenk H.-P."/>
        </authorList>
    </citation>
    <scope>NUCLEOTIDE SEQUENCE [LARGE SCALE GENOMIC DNA]</scope>
    <source>
        <strain evidence="8 9">DSM 45671</strain>
    </source>
</reference>
<evidence type="ECO:0000313" key="8">
    <source>
        <dbReference type="EMBL" id="TWF78681.1"/>
    </source>
</evidence>
<keyword evidence="3" id="KW-1003">Cell membrane</keyword>
<evidence type="ECO:0000313" key="9">
    <source>
        <dbReference type="Proteomes" id="UP000321261"/>
    </source>
</evidence>
<comment type="caution">
    <text evidence="8">The sequence shown here is derived from an EMBL/GenBank/DDBJ whole genome shotgun (WGS) entry which is preliminary data.</text>
</comment>
<evidence type="ECO:0000256" key="6">
    <source>
        <dbReference type="ARBA" id="ARBA00023136"/>
    </source>
</evidence>
<evidence type="ECO:0000256" key="1">
    <source>
        <dbReference type="ARBA" id="ARBA00004651"/>
    </source>
</evidence>
<dbReference type="Proteomes" id="UP000321261">
    <property type="component" value="Unassembled WGS sequence"/>
</dbReference>
<keyword evidence="6 7" id="KW-0472">Membrane</keyword>
<dbReference type="InterPro" id="IPR051907">
    <property type="entry name" value="DoxX-like_oxidoreductase"/>
</dbReference>
<organism evidence="8 9">
    <name type="scientific">Pseudonocardia hierapolitana</name>
    <dbReference type="NCBI Taxonomy" id="1128676"/>
    <lineage>
        <taxon>Bacteria</taxon>
        <taxon>Bacillati</taxon>
        <taxon>Actinomycetota</taxon>
        <taxon>Actinomycetes</taxon>
        <taxon>Pseudonocardiales</taxon>
        <taxon>Pseudonocardiaceae</taxon>
        <taxon>Pseudonocardia</taxon>
    </lineage>
</organism>
<name>A0A561SUZ4_9PSEU</name>
<proteinExistence type="inferred from homology"/>
<keyword evidence="9" id="KW-1185">Reference proteome</keyword>
<feature type="transmembrane region" description="Helical" evidence="7">
    <location>
        <begin position="20"/>
        <end position="40"/>
    </location>
</feature>
<evidence type="ECO:0000256" key="3">
    <source>
        <dbReference type="ARBA" id="ARBA00022475"/>
    </source>
</evidence>
<evidence type="ECO:0000256" key="5">
    <source>
        <dbReference type="ARBA" id="ARBA00022989"/>
    </source>
</evidence>
<dbReference type="PANTHER" id="PTHR33452:SF1">
    <property type="entry name" value="INNER MEMBRANE PROTEIN YPHA-RELATED"/>
    <property type="match status" value="1"/>
</dbReference>
<sequence length="141" mass="14488">MNDLLHRVASSRVTGRAARVTAGVRIFVGVVFLFFGGLKFLITEIEVAEFVRFGFPESTLVVHLVGLLEVAAGLMLVVGLATRLAALGLAVVMAGAILTAGLTVGGPFHLGLAPALLAANVYLLVAGPGSLALDRRLVAVG</sequence>
<dbReference type="RefSeq" id="WP_147257647.1">
    <property type="nucleotide sequence ID" value="NZ_VIWU01000001.1"/>
</dbReference>
<accession>A0A561SUZ4</accession>
<evidence type="ECO:0000256" key="2">
    <source>
        <dbReference type="ARBA" id="ARBA00006679"/>
    </source>
</evidence>
<protein>
    <submittedName>
        <fullName evidence="8">Putative membrane protein YphA (DoxX/SURF4 family)</fullName>
    </submittedName>
</protein>
<dbReference type="Pfam" id="PF07681">
    <property type="entry name" value="DoxX"/>
    <property type="match status" value="1"/>
</dbReference>
<comment type="subcellular location">
    <subcellularLocation>
        <location evidence="1">Cell membrane</location>
        <topology evidence="1">Multi-pass membrane protein</topology>
    </subcellularLocation>
</comment>
<dbReference type="EMBL" id="VIWU01000001">
    <property type="protein sequence ID" value="TWF78681.1"/>
    <property type="molecule type" value="Genomic_DNA"/>
</dbReference>
<comment type="similarity">
    <text evidence="2">Belongs to the DoxX family.</text>
</comment>
<evidence type="ECO:0000256" key="7">
    <source>
        <dbReference type="SAM" id="Phobius"/>
    </source>
</evidence>
<dbReference type="InterPro" id="IPR032808">
    <property type="entry name" value="DoxX"/>
</dbReference>
<keyword evidence="5 7" id="KW-1133">Transmembrane helix</keyword>